<organism evidence="1 2">
    <name type="scientific">Zunongwangia profunda</name>
    <dbReference type="NCBI Taxonomy" id="398743"/>
    <lineage>
        <taxon>Bacteria</taxon>
        <taxon>Pseudomonadati</taxon>
        <taxon>Bacteroidota</taxon>
        <taxon>Flavobacteriia</taxon>
        <taxon>Flavobacteriales</taxon>
        <taxon>Flavobacteriaceae</taxon>
        <taxon>Zunongwangia</taxon>
    </lineage>
</organism>
<dbReference type="AlphaFoldDB" id="A0A3D5J389"/>
<feature type="non-terminal residue" evidence="1">
    <location>
        <position position="1"/>
    </location>
</feature>
<reference evidence="1 2" key="1">
    <citation type="journal article" date="2018" name="Nat. Biotechnol.">
        <title>A standardized bacterial taxonomy based on genome phylogeny substantially revises the tree of life.</title>
        <authorList>
            <person name="Parks D.H."/>
            <person name="Chuvochina M."/>
            <person name="Waite D.W."/>
            <person name="Rinke C."/>
            <person name="Skarshewski A."/>
            <person name="Chaumeil P.A."/>
            <person name="Hugenholtz P."/>
        </authorList>
    </citation>
    <scope>NUCLEOTIDE SEQUENCE [LARGE SCALE GENOMIC DNA]</scope>
    <source>
        <strain evidence="1">UBA9359</strain>
    </source>
</reference>
<gene>
    <name evidence="1" type="ORF">DGQ38_16085</name>
</gene>
<comment type="caution">
    <text evidence="1">The sequence shown here is derived from an EMBL/GenBank/DDBJ whole genome shotgun (WGS) entry which is preliminary data.</text>
</comment>
<dbReference type="Proteomes" id="UP000264330">
    <property type="component" value="Unassembled WGS sequence"/>
</dbReference>
<protein>
    <submittedName>
        <fullName evidence="1">Ferredoxin--NADP(+) reductase</fullName>
    </submittedName>
</protein>
<evidence type="ECO:0000313" key="1">
    <source>
        <dbReference type="EMBL" id="HCV82559.1"/>
    </source>
</evidence>
<evidence type="ECO:0000313" key="2">
    <source>
        <dbReference type="Proteomes" id="UP000264330"/>
    </source>
</evidence>
<accession>A0A3D5J389</accession>
<name>A0A3D5J389_9FLAO</name>
<sequence>GFHEAAIMCQSAYQRIFPDKKYVMKYTTVSGVNGFDGSRKEAKKEVVKSIN</sequence>
<dbReference type="EMBL" id="DPMF01000372">
    <property type="protein sequence ID" value="HCV82559.1"/>
    <property type="molecule type" value="Genomic_DNA"/>
</dbReference>
<proteinExistence type="predicted"/>